<evidence type="ECO:0000313" key="2">
    <source>
        <dbReference type="EMBL" id="SEH60558.1"/>
    </source>
</evidence>
<name>A0A1H6JNE6_9EURY</name>
<dbReference type="EMBL" id="FNWU01000012">
    <property type="protein sequence ID" value="SEH60558.1"/>
    <property type="molecule type" value="Genomic_DNA"/>
</dbReference>
<evidence type="ECO:0000256" key="1">
    <source>
        <dbReference type="SAM" id="MobiDB-lite"/>
    </source>
</evidence>
<evidence type="ECO:0000313" key="3">
    <source>
        <dbReference type="Proteomes" id="UP000199215"/>
    </source>
</evidence>
<sequence>MTHDPEQHERLAEGGFARLEDEDDEDTDTYSARVIPIGEGDITTGASGKKTYWSPEALRQGVEDGAFDGAKILKGRPGDGHKGMLDQADPDNIVGSVDNFAYEDGVGPVSEDADLLDEHIAQLVDHGLIDVSPDMFRKLGEYDEELGAYPVEKIIDVPYLTLLDNGASPSATIEPAMAEALGFNGRAEAAEQLAKLFTLTFNAYGEMFGDEFLDEAVENLEAIEGVSATRSSTNTDPELQATIDREAVASLDTLNDQIIDALEDTPFEVHESYDWIDDVAWEGLGEAGGSGQASDEPAESGTGTGGSSTHMGNNNDDLQEQLAEVRTERNQLEDETEDLQEQLAEKEEEIDDYEETVEQLKEERDELEEEVEPLVEMLADLAAEDSKLSADKIADRFQAGELVEMLAEDAGWSDEDDESPVEVVREQLAGTPNPRGEGGDSNGQTPSDEDLERAEQLAGGVLTASERLEVNSADVSEVEYLRQEYDVDATEFDTESELRDAIRGGA</sequence>
<dbReference type="OrthoDB" id="383843at2157"/>
<reference evidence="2 3" key="1">
    <citation type="submission" date="2016-10" db="EMBL/GenBank/DDBJ databases">
        <authorList>
            <person name="de Groot N.N."/>
        </authorList>
    </citation>
    <scope>NUCLEOTIDE SEQUENCE [LARGE SCALE GENOMIC DNA]</scope>
    <source>
        <strain evidence="2 3">IBRC-M10418</strain>
    </source>
</reference>
<feature type="region of interest" description="Disordered" evidence="1">
    <location>
        <begin position="283"/>
        <end position="315"/>
    </location>
</feature>
<feature type="region of interest" description="Disordered" evidence="1">
    <location>
        <begin position="409"/>
        <end position="465"/>
    </location>
</feature>
<organism evidence="2 3">
    <name type="scientific">Halopenitus malekzadehii</name>
    <dbReference type="NCBI Taxonomy" id="1267564"/>
    <lineage>
        <taxon>Archaea</taxon>
        <taxon>Methanobacteriati</taxon>
        <taxon>Methanobacteriota</taxon>
        <taxon>Stenosarchaea group</taxon>
        <taxon>Halobacteria</taxon>
        <taxon>Halobacteriales</taxon>
        <taxon>Haloferacaceae</taxon>
        <taxon>Halopenitus</taxon>
    </lineage>
</organism>
<feature type="compositionally biased region" description="Acidic residues" evidence="1">
    <location>
        <begin position="333"/>
        <end position="357"/>
    </location>
</feature>
<feature type="compositionally biased region" description="Basic and acidic residues" evidence="1">
    <location>
        <begin position="1"/>
        <end position="12"/>
    </location>
</feature>
<keyword evidence="3" id="KW-1185">Reference proteome</keyword>
<gene>
    <name evidence="2" type="ORF">SAMN05192561_11214</name>
</gene>
<dbReference type="RefSeq" id="WP_092817586.1">
    <property type="nucleotide sequence ID" value="NZ_FNWU01000012.1"/>
</dbReference>
<proteinExistence type="predicted"/>
<dbReference type="Proteomes" id="UP000199215">
    <property type="component" value="Unassembled WGS sequence"/>
</dbReference>
<dbReference type="Gene3D" id="1.10.287.1490">
    <property type="match status" value="1"/>
</dbReference>
<feature type="compositionally biased region" description="Acidic residues" evidence="1">
    <location>
        <begin position="411"/>
        <end position="420"/>
    </location>
</feature>
<feature type="region of interest" description="Disordered" evidence="1">
    <location>
        <begin position="327"/>
        <end position="369"/>
    </location>
</feature>
<protein>
    <submittedName>
        <fullName evidence="2">Uncharacterized protein</fullName>
    </submittedName>
</protein>
<feature type="region of interest" description="Disordered" evidence="1">
    <location>
        <begin position="1"/>
        <end position="49"/>
    </location>
</feature>
<accession>A0A1H6JNE6</accession>
<dbReference type="AlphaFoldDB" id="A0A1H6JNE6"/>
<dbReference type="STRING" id="1267564.SAMN05192561_11214"/>